<reference evidence="2" key="1">
    <citation type="submission" date="2018-08" db="EMBL/GenBank/DDBJ databases">
        <authorList>
            <person name="Liu Z.-W."/>
            <person name="Du Z.-J."/>
        </authorList>
    </citation>
    <scope>NUCLEOTIDE SEQUENCE [LARGE SCALE GENOMIC DNA]</scope>
    <source>
        <strain evidence="2">H4X</strain>
    </source>
</reference>
<evidence type="ECO:0000313" key="1">
    <source>
        <dbReference type="EMBL" id="RDV14612.1"/>
    </source>
</evidence>
<sequence length="87" mass="9527">MVFILRNTWGIINKMLILVNAALLGVVTGKAALFSPKKEGYVKIPVIAKQEAAQQKKTGSAPAHFLFLNVPLTSRRRIYNATVCSSL</sequence>
<dbReference type="Proteomes" id="UP000256708">
    <property type="component" value="Unassembled WGS sequence"/>
</dbReference>
<protein>
    <submittedName>
        <fullName evidence="1">Uncharacterized protein</fullName>
    </submittedName>
</protein>
<dbReference type="RefSeq" id="WP_115566023.1">
    <property type="nucleotide sequence ID" value="NZ_QRGR01000013.1"/>
</dbReference>
<dbReference type="EMBL" id="QRGR01000013">
    <property type="protein sequence ID" value="RDV14612.1"/>
    <property type="molecule type" value="Genomic_DNA"/>
</dbReference>
<name>A0A3D8LCD3_9BACT</name>
<evidence type="ECO:0000313" key="2">
    <source>
        <dbReference type="Proteomes" id="UP000256708"/>
    </source>
</evidence>
<keyword evidence="2" id="KW-1185">Reference proteome</keyword>
<organism evidence="1 2">
    <name type="scientific">Pontibacter diazotrophicus</name>
    <dbReference type="NCBI Taxonomy" id="1400979"/>
    <lineage>
        <taxon>Bacteria</taxon>
        <taxon>Pseudomonadati</taxon>
        <taxon>Bacteroidota</taxon>
        <taxon>Cytophagia</taxon>
        <taxon>Cytophagales</taxon>
        <taxon>Hymenobacteraceae</taxon>
        <taxon>Pontibacter</taxon>
    </lineage>
</organism>
<proteinExistence type="predicted"/>
<gene>
    <name evidence="1" type="ORF">DXT99_13135</name>
</gene>
<comment type="caution">
    <text evidence="1">The sequence shown here is derived from an EMBL/GenBank/DDBJ whole genome shotgun (WGS) entry which is preliminary data.</text>
</comment>
<accession>A0A3D8LCD3</accession>
<dbReference type="AlphaFoldDB" id="A0A3D8LCD3"/>